<gene>
    <name evidence="1" type="ORF">S06H3_19561</name>
</gene>
<name>X1LX91_9ZZZZ</name>
<dbReference type="AlphaFoldDB" id="X1LX91"/>
<accession>X1LX91</accession>
<dbReference type="SMART" id="SM01325">
    <property type="entry name" value="DUF3160"/>
    <property type="match status" value="1"/>
</dbReference>
<feature type="non-terminal residue" evidence="1">
    <location>
        <position position="292"/>
    </location>
</feature>
<proteinExistence type="predicted"/>
<dbReference type="InterPro" id="IPR022601">
    <property type="entry name" value="DUF3160"/>
</dbReference>
<evidence type="ECO:0000313" key="1">
    <source>
        <dbReference type="EMBL" id="GAI07030.1"/>
    </source>
</evidence>
<dbReference type="Pfam" id="PF11369">
    <property type="entry name" value="DUF3160"/>
    <property type="match status" value="1"/>
</dbReference>
<organism evidence="1">
    <name type="scientific">marine sediment metagenome</name>
    <dbReference type="NCBI Taxonomy" id="412755"/>
    <lineage>
        <taxon>unclassified sequences</taxon>
        <taxon>metagenomes</taxon>
        <taxon>ecological metagenomes</taxon>
    </lineage>
</organism>
<sequence>PIATIQASLISAELPNVSLRAQRSNLTTCWEIWNRIYSVTSFFVGTADDLTPYEYLEAMEKVLGTSFDASQLADEEALLNLKAELAQMRNPEIYGGSGVCLIAPPVTKEKLYQCLADTKGMRFMGQRFVPDSYMFQNLVFPAVGMYVGQNEPFTLKMTILGPQRCFPRGLDVMAVLGSERAYEVLKAEGDTEYQGEDTSYDEQLSELREEFGALTEKDWNRNLYWAWLYALKPLLGDFAEGYPAFMQTDAWKDKELQTALASWTELRHDTILYAKQSYTPAATAMPPQPQPV</sequence>
<comment type="caution">
    <text evidence="1">The sequence shown here is derived from an EMBL/GenBank/DDBJ whole genome shotgun (WGS) entry which is preliminary data.</text>
</comment>
<reference evidence="1" key="1">
    <citation type="journal article" date="2014" name="Front. Microbiol.">
        <title>High frequency of phylogenetically diverse reductive dehalogenase-homologous genes in deep subseafloor sedimentary metagenomes.</title>
        <authorList>
            <person name="Kawai M."/>
            <person name="Futagami T."/>
            <person name="Toyoda A."/>
            <person name="Takaki Y."/>
            <person name="Nishi S."/>
            <person name="Hori S."/>
            <person name="Arai W."/>
            <person name="Tsubouchi T."/>
            <person name="Morono Y."/>
            <person name="Uchiyama I."/>
            <person name="Ito T."/>
            <person name="Fujiyama A."/>
            <person name="Inagaki F."/>
            <person name="Takami H."/>
        </authorList>
    </citation>
    <scope>NUCLEOTIDE SEQUENCE</scope>
    <source>
        <strain evidence="1">Expedition CK06-06</strain>
    </source>
</reference>
<dbReference type="EMBL" id="BARV01010026">
    <property type="protein sequence ID" value="GAI07030.1"/>
    <property type="molecule type" value="Genomic_DNA"/>
</dbReference>
<protein>
    <submittedName>
        <fullName evidence="1">Uncharacterized protein</fullName>
    </submittedName>
</protein>
<feature type="non-terminal residue" evidence="1">
    <location>
        <position position="1"/>
    </location>
</feature>